<feature type="non-terminal residue" evidence="1">
    <location>
        <position position="665"/>
    </location>
</feature>
<proteinExistence type="predicted"/>
<reference evidence="1" key="1">
    <citation type="submission" date="2021-11" db="EMBL/GenBank/DDBJ databases">
        <authorList>
            <consortium name="Genoscope - CEA"/>
            <person name="William W."/>
        </authorList>
    </citation>
    <scope>NUCLEOTIDE SEQUENCE</scope>
</reference>
<dbReference type="AlphaFoldDB" id="A0A8J2WT08"/>
<sequence length="665" mass="75182">NFEVLYLDYRLPAPCQLLDLEAVAALDVEAPRVEVDEARPVAHGDVGQARDRGERAVHGRLVRQVERRRRLVEDAEPRPRDEHAREGEALLLAERELVAPVAHRVEVRRREAAEAARLERGAQVLVARGRLGDRLRVDELLPQRAERRVRPLRQEDGLVPRGAHDGALAAVPEARDGAEQRRLAGARRARHQQVVAAADLEREVPEELAVAVGRLEAEAVDREHGAARGRRLGRLDAARRRGARLVPQHEGRVRVRRALARVAVALHALDERREAAEPRRERRQALELVHDETQVVEDVVEGARRLRHDAELDRAREVERRDDEHGQDLHEVRVRRREELEVPLRAQDLALVRHGAVEARADLLGLAGLAAVERDRLRVLAQAHEAVAQVRLLEQLLRVLADERLAQGHGRERAEGRVGEDGVEEVRVDRVEDAREAREVDDRREHRDEEVERHLREGGDVLGQALVGVVDVAVELDAVVGAVLVVLLREFAGHPLAPAQGQALALELVEHRQRRRDREAHRVVGRLLLEDGQVLGRQRAVEVAAHEAKDHRDAALAEHEDEQEAELQLRALGLLEVRHREPPEEVEAFLDRRVDAQSAVVHRQGIFVAAAAARFSPEAPEAAGSLWRTCWHWHRSIRRRCKCDSVLQSYGYGQQHQWTMHMLCL</sequence>
<name>A0A8J2WT08_9STRA</name>
<keyword evidence="2" id="KW-1185">Reference proteome</keyword>
<organism evidence="1 2">
    <name type="scientific">Pelagomonas calceolata</name>
    <dbReference type="NCBI Taxonomy" id="35677"/>
    <lineage>
        <taxon>Eukaryota</taxon>
        <taxon>Sar</taxon>
        <taxon>Stramenopiles</taxon>
        <taxon>Ochrophyta</taxon>
        <taxon>Pelagophyceae</taxon>
        <taxon>Pelagomonadales</taxon>
        <taxon>Pelagomonadaceae</taxon>
        <taxon>Pelagomonas</taxon>
    </lineage>
</organism>
<comment type="caution">
    <text evidence="1">The sequence shown here is derived from an EMBL/GenBank/DDBJ whole genome shotgun (WGS) entry which is preliminary data.</text>
</comment>
<evidence type="ECO:0000313" key="1">
    <source>
        <dbReference type="EMBL" id="CAH0367147.1"/>
    </source>
</evidence>
<dbReference type="EMBL" id="CAKKNE010000002">
    <property type="protein sequence ID" value="CAH0367147.1"/>
    <property type="molecule type" value="Genomic_DNA"/>
</dbReference>
<dbReference type="Proteomes" id="UP000789595">
    <property type="component" value="Unassembled WGS sequence"/>
</dbReference>
<protein>
    <submittedName>
        <fullName evidence="1">Uncharacterized protein</fullName>
    </submittedName>
</protein>
<gene>
    <name evidence="1" type="ORF">PECAL_2P01560</name>
</gene>
<accession>A0A8J2WT08</accession>
<evidence type="ECO:0000313" key="2">
    <source>
        <dbReference type="Proteomes" id="UP000789595"/>
    </source>
</evidence>